<feature type="domain" description="PhoD-like phosphatase" evidence="2">
    <location>
        <begin position="434"/>
        <end position="562"/>
    </location>
</feature>
<dbReference type="InterPro" id="IPR043904">
    <property type="entry name" value="PhoD_2-like"/>
</dbReference>
<dbReference type="Proteomes" id="UP000799441">
    <property type="component" value="Unassembled WGS sequence"/>
</dbReference>
<dbReference type="Gene3D" id="3.60.21.70">
    <property type="entry name" value="PhoD-like phosphatase"/>
    <property type="match status" value="1"/>
</dbReference>
<dbReference type="EMBL" id="MU003837">
    <property type="protein sequence ID" value="KAF2717758.1"/>
    <property type="molecule type" value="Genomic_DNA"/>
</dbReference>
<dbReference type="InterPro" id="IPR018946">
    <property type="entry name" value="PhoD-like_MPP"/>
</dbReference>
<keyword evidence="4" id="KW-1185">Reference proteome</keyword>
<dbReference type="InterPro" id="IPR038607">
    <property type="entry name" value="PhoD-like_sf"/>
</dbReference>
<accession>A0A9P4Q1N3</accession>
<dbReference type="PANTHER" id="PTHR46689:SF3">
    <property type="entry name" value="PHOD-LIKE PHOSPHATASE DOMAIN-CONTAINING PROTEIN"/>
    <property type="match status" value="1"/>
</dbReference>
<evidence type="ECO:0000256" key="1">
    <source>
        <dbReference type="SAM" id="MobiDB-lite"/>
    </source>
</evidence>
<proteinExistence type="predicted"/>
<feature type="domain" description="PhoD-like phosphatase" evidence="2">
    <location>
        <begin position="352"/>
        <end position="420"/>
    </location>
</feature>
<feature type="domain" description="PhoD-like phosphatase" evidence="2">
    <location>
        <begin position="126"/>
        <end position="287"/>
    </location>
</feature>
<organism evidence="3 4">
    <name type="scientific">Polychaeton citri CBS 116435</name>
    <dbReference type="NCBI Taxonomy" id="1314669"/>
    <lineage>
        <taxon>Eukaryota</taxon>
        <taxon>Fungi</taxon>
        <taxon>Dikarya</taxon>
        <taxon>Ascomycota</taxon>
        <taxon>Pezizomycotina</taxon>
        <taxon>Dothideomycetes</taxon>
        <taxon>Dothideomycetidae</taxon>
        <taxon>Capnodiales</taxon>
        <taxon>Capnodiaceae</taxon>
        <taxon>Polychaeton</taxon>
    </lineage>
</organism>
<name>A0A9P4Q1N3_9PEZI</name>
<evidence type="ECO:0000259" key="2">
    <source>
        <dbReference type="Pfam" id="PF19050"/>
    </source>
</evidence>
<dbReference type="GO" id="GO:0016020">
    <property type="term" value="C:membrane"/>
    <property type="evidence" value="ECO:0007669"/>
    <property type="project" value="TreeGrafter"/>
</dbReference>
<dbReference type="CDD" id="cd07389">
    <property type="entry name" value="MPP_PhoD"/>
    <property type="match status" value="1"/>
</dbReference>
<comment type="caution">
    <text evidence="3">The sequence shown here is derived from an EMBL/GenBank/DDBJ whole genome shotgun (WGS) entry which is preliminary data.</text>
</comment>
<protein>
    <recommendedName>
        <fullName evidence="2">PhoD-like phosphatase domain-containing protein</fullName>
    </recommendedName>
</protein>
<dbReference type="OrthoDB" id="9999821at2759"/>
<feature type="compositionally biased region" description="Polar residues" evidence="1">
    <location>
        <begin position="602"/>
        <end position="611"/>
    </location>
</feature>
<feature type="region of interest" description="Disordered" evidence="1">
    <location>
        <begin position="602"/>
        <end position="630"/>
    </location>
</feature>
<sequence>MEQTNGVGHGPQVVSTSDRVEVVCGPLLNYRRMGNEHSNQPTWHGSVLIVTKPGQKPGDLALACASDAAAERSFPAVKLFEDPRKGFWRYEIDLPFLDRSSAWEYIIPGMVSDKQRNDLAKPKRFHVPSKHESMRIMFHSCNGFSVGTDEEAWSGPALWNDVIRMHEQNPFHVMIGGGDQIYNDSVRVKGPLKEWTAIANPHKRRDFPFGSKMRDDCDEFYFDNYTKWYGQEPFATANGQIAQLNIWDDHDIIDGFGSYTDHFMRCAVFRGIGGVAHKYYMLFQHHLAPPPSTFTTDAPQTTHSNHNGTSVDPNQLKDTFVLKETSEDPSYIIGTKPGPYVEERSRNLYCQLGKRIAFMGIDARTERTRHQINYPETYDLLFREASQRIGASNGQIRHLVLLLGVPIAYPRLQWLENILQSPIIGPIRFLNKRFGIAGGLFNQFDGNVDLLDDLDDHYTAHQHKKERKQLILRLQKLSKDHNMRISILGGDVHLAALGRFYSKPELNIPAEADWRYMPNIISSAITNKPPPQPVANLLAKRNKIHHLDHETDETLLELFDKDPADAAGVSGLKPKSATNNHATMPSRNYAIISESHAYESASMTNGTTNGEHTPFKAPSNPREPLHKGEEGAGVAHPAAQGITRTGLAGSDGLDVTIRVEINQSDRGGHTQGYGFSIPALDMAGYKNAGQKW</sequence>
<dbReference type="AlphaFoldDB" id="A0A9P4Q1N3"/>
<dbReference type="Pfam" id="PF19050">
    <property type="entry name" value="PhoD_2"/>
    <property type="match status" value="3"/>
</dbReference>
<evidence type="ECO:0000313" key="3">
    <source>
        <dbReference type="EMBL" id="KAF2717758.1"/>
    </source>
</evidence>
<dbReference type="PANTHER" id="PTHR46689">
    <property type="entry name" value="MEMBRANE PROTEIN, PUTATIVE-RELATED"/>
    <property type="match status" value="1"/>
</dbReference>
<reference evidence="3" key="1">
    <citation type="journal article" date="2020" name="Stud. Mycol.">
        <title>101 Dothideomycetes genomes: a test case for predicting lifestyles and emergence of pathogens.</title>
        <authorList>
            <person name="Haridas S."/>
            <person name="Albert R."/>
            <person name="Binder M."/>
            <person name="Bloem J."/>
            <person name="Labutti K."/>
            <person name="Salamov A."/>
            <person name="Andreopoulos B."/>
            <person name="Baker S."/>
            <person name="Barry K."/>
            <person name="Bills G."/>
            <person name="Bluhm B."/>
            <person name="Cannon C."/>
            <person name="Castanera R."/>
            <person name="Culley D."/>
            <person name="Daum C."/>
            <person name="Ezra D."/>
            <person name="Gonzalez J."/>
            <person name="Henrissat B."/>
            <person name="Kuo A."/>
            <person name="Liang C."/>
            <person name="Lipzen A."/>
            <person name="Lutzoni F."/>
            <person name="Magnuson J."/>
            <person name="Mondo S."/>
            <person name="Nolan M."/>
            <person name="Ohm R."/>
            <person name="Pangilinan J."/>
            <person name="Park H.-J."/>
            <person name="Ramirez L."/>
            <person name="Alfaro M."/>
            <person name="Sun H."/>
            <person name="Tritt A."/>
            <person name="Yoshinaga Y."/>
            <person name="Zwiers L.-H."/>
            <person name="Turgeon B."/>
            <person name="Goodwin S."/>
            <person name="Spatafora J."/>
            <person name="Crous P."/>
            <person name="Grigoriev I."/>
        </authorList>
    </citation>
    <scope>NUCLEOTIDE SEQUENCE</scope>
    <source>
        <strain evidence="3">CBS 116435</strain>
    </source>
</reference>
<gene>
    <name evidence="3" type="ORF">K431DRAFT_232388</name>
</gene>
<evidence type="ECO:0000313" key="4">
    <source>
        <dbReference type="Proteomes" id="UP000799441"/>
    </source>
</evidence>